<name>A0A0M4D9G2_9BACT</name>
<keyword evidence="1" id="KW-1133">Transmembrane helix</keyword>
<protein>
    <submittedName>
        <fullName evidence="2">Uncharacterized protein</fullName>
    </submittedName>
</protein>
<proteinExistence type="predicted"/>
<dbReference type="KEGG" id="des:DSOUD_1805"/>
<keyword evidence="1" id="KW-0472">Membrane</keyword>
<evidence type="ECO:0000256" key="1">
    <source>
        <dbReference type="SAM" id="Phobius"/>
    </source>
</evidence>
<evidence type="ECO:0000313" key="2">
    <source>
        <dbReference type="EMBL" id="ALC16580.1"/>
    </source>
</evidence>
<gene>
    <name evidence="2" type="ORF">DSOUD_1805</name>
</gene>
<accession>A0A0M4D9G2</accession>
<dbReference type="OrthoDB" id="5406032at2"/>
<dbReference type="STRING" id="1603606.DSOUD_1805"/>
<sequence length="137" mass="15826">MIDQLYRSVSGYLPDSVTPTMFAGSLVALVLLVPGALVGSLWWRRRQRNRFTYRFEIFWDKKLRPFCPTCRSPLSNWSQHSGWKFESQEGRTVRQPATYHAFDCPLCVKPVRLVDSDGYEVSLEEALAQLQAPVRED</sequence>
<dbReference type="AlphaFoldDB" id="A0A0M4D9G2"/>
<dbReference type="RefSeq" id="WP_053550667.1">
    <property type="nucleotide sequence ID" value="NZ_CP010802.1"/>
</dbReference>
<reference evidence="2 3" key="1">
    <citation type="submission" date="2015-07" db="EMBL/GenBank/DDBJ databases">
        <title>Isolation and Genomic Characterization of a Novel Halophilic Metal-Reducing Deltaproteobacterium from the Deep Subsurface.</title>
        <authorList>
            <person name="Badalamenti J.P."/>
            <person name="Summers Z.M."/>
            <person name="Gralnick J.A."/>
            <person name="Bond D.R."/>
        </authorList>
    </citation>
    <scope>NUCLEOTIDE SEQUENCE [LARGE SCALE GENOMIC DNA]</scope>
    <source>
        <strain evidence="2 3">WTL</strain>
    </source>
</reference>
<evidence type="ECO:0000313" key="3">
    <source>
        <dbReference type="Proteomes" id="UP000057158"/>
    </source>
</evidence>
<dbReference type="Proteomes" id="UP000057158">
    <property type="component" value="Chromosome"/>
</dbReference>
<keyword evidence="3" id="KW-1185">Reference proteome</keyword>
<dbReference type="PATRIC" id="fig|1603606.3.peg.1959"/>
<dbReference type="EMBL" id="CP010802">
    <property type="protein sequence ID" value="ALC16580.1"/>
    <property type="molecule type" value="Genomic_DNA"/>
</dbReference>
<feature type="transmembrane region" description="Helical" evidence="1">
    <location>
        <begin position="20"/>
        <end position="43"/>
    </location>
</feature>
<keyword evidence="1" id="KW-0812">Transmembrane</keyword>
<organism evidence="2 3">
    <name type="scientific">Desulfuromonas soudanensis</name>
    <dbReference type="NCBI Taxonomy" id="1603606"/>
    <lineage>
        <taxon>Bacteria</taxon>
        <taxon>Pseudomonadati</taxon>
        <taxon>Thermodesulfobacteriota</taxon>
        <taxon>Desulfuromonadia</taxon>
        <taxon>Desulfuromonadales</taxon>
        <taxon>Desulfuromonadaceae</taxon>
        <taxon>Desulfuromonas</taxon>
    </lineage>
</organism>